<organism evidence="1 2">
    <name type="scientific">Phytophthora cactorum</name>
    <dbReference type="NCBI Taxonomy" id="29920"/>
    <lineage>
        <taxon>Eukaryota</taxon>
        <taxon>Sar</taxon>
        <taxon>Stramenopiles</taxon>
        <taxon>Oomycota</taxon>
        <taxon>Peronosporomycetes</taxon>
        <taxon>Peronosporales</taxon>
        <taxon>Peronosporaceae</taxon>
        <taxon>Phytophthora</taxon>
    </lineage>
</organism>
<evidence type="ECO:0008006" key="3">
    <source>
        <dbReference type="Google" id="ProtNLM"/>
    </source>
</evidence>
<dbReference type="VEuPathDB" id="FungiDB:PC110_g13604"/>
<dbReference type="EMBL" id="JAENGZ010000204">
    <property type="protein sequence ID" value="KAG6965474.1"/>
    <property type="molecule type" value="Genomic_DNA"/>
</dbReference>
<comment type="caution">
    <text evidence="1">The sequence shown here is derived from an EMBL/GenBank/DDBJ whole genome shotgun (WGS) entry which is preliminary data.</text>
</comment>
<dbReference type="AlphaFoldDB" id="A0A8T1UKV8"/>
<protein>
    <recommendedName>
        <fullName evidence="3">P-loop containing nucleoside triphosphate hydrolase</fullName>
    </recommendedName>
</protein>
<evidence type="ECO:0000313" key="1">
    <source>
        <dbReference type="EMBL" id="KAG6965474.1"/>
    </source>
</evidence>
<dbReference type="OrthoDB" id="111836at2759"/>
<gene>
    <name evidence="1" type="ORF">JG687_00005432</name>
</gene>
<name>A0A8T1UKV8_9STRA</name>
<accession>A0A8T1UKV8</accession>
<proteinExistence type="predicted"/>
<dbReference type="Proteomes" id="UP000688947">
    <property type="component" value="Unassembled WGS sequence"/>
</dbReference>
<sequence>MEILDENVVERGKTGFIAGATGSGKSVSTLSFAASLDCQIWSAIWVHWSTLEVSYLDLGTMQHGTIVDIVTFSLPRTRNNRLFVWLDGFNHANEDCNTLTRILYSQLKHDDRFGICTSTSSLGKRKMEDDARAKIIFFFLYSWTQYEYLAVVTNQKIYDKVTSKFTGSSSYDVNDSDSSDEELSEDEKKKHVVQLKFQYAGGLCRFMFQYTTEEVKRVLEKGAEFVDKTDLVKYCDGTSHIGVIDHLYGMQSGRSKRFPVRSYTTFLFAADCGEEVIQELTRRIN</sequence>
<reference evidence="1" key="1">
    <citation type="submission" date="2021-01" db="EMBL/GenBank/DDBJ databases">
        <title>Phytophthora aleatoria, a newly-described species from Pinus radiata is distinct from Phytophthora cactorum isolates based on comparative genomics.</title>
        <authorList>
            <person name="Mcdougal R."/>
            <person name="Panda P."/>
            <person name="Williams N."/>
            <person name="Studholme D.J."/>
        </authorList>
    </citation>
    <scope>NUCLEOTIDE SEQUENCE</scope>
    <source>
        <strain evidence="1">NZFS 3830</strain>
    </source>
</reference>
<evidence type="ECO:0000313" key="2">
    <source>
        <dbReference type="Proteomes" id="UP000688947"/>
    </source>
</evidence>